<sequence length="243" mass="26450">MRRSDPRPISSGTPSIPLFESNATTGLVTFPPSSHTSLNTPTLSRGNTVEPAFVARPQQDENQHYAPQITPTPNFMVPSFMQPGVAIPQSFPINPQSFQQMQIQNQIMFLALANKVMNLAALSQAQPQQPYPNSVFPTHNILASAPAPVSTINAEEHTISNDWPSLNSSRSSSGEPSRDAKGKQKATSPANSFSSVGSISEAQAPIFTRNGESVMFFVQIDLSQRHDLVSKIKVRSVKVIILR</sequence>
<feature type="region of interest" description="Disordered" evidence="1">
    <location>
        <begin position="158"/>
        <end position="195"/>
    </location>
</feature>
<feature type="region of interest" description="Disordered" evidence="1">
    <location>
        <begin position="1"/>
        <end position="20"/>
    </location>
</feature>
<protein>
    <submittedName>
        <fullName evidence="2">Uncharacterized protein</fullName>
    </submittedName>
</protein>
<proteinExistence type="predicted"/>
<evidence type="ECO:0000313" key="2">
    <source>
        <dbReference type="EMBL" id="KAJ4486056.1"/>
    </source>
</evidence>
<keyword evidence="3" id="KW-1185">Reference proteome</keyword>
<feature type="compositionally biased region" description="Polar residues" evidence="1">
    <location>
        <begin position="185"/>
        <end position="195"/>
    </location>
</feature>
<dbReference type="AlphaFoldDB" id="A0A9W9AM49"/>
<evidence type="ECO:0000313" key="3">
    <source>
        <dbReference type="Proteomes" id="UP001150266"/>
    </source>
</evidence>
<name>A0A9W9AM49_9AGAR</name>
<feature type="compositionally biased region" description="Low complexity" evidence="1">
    <location>
        <begin position="160"/>
        <end position="175"/>
    </location>
</feature>
<dbReference type="Proteomes" id="UP001150266">
    <property type="component" value="Unassembled WGS sequence"/>
</dbReference>
<evidence type="ECO:0000256" key="1">
    <source>
        <dbReference type="SAM" id="MobiDB-lite"/>
    </source>
</evidence>
<organism evidence="2 3">
    <name type="scientific">Lentinula aciculospora</name>
    <dbReference type="NCBI Taxonomy" id="153920"/>
    <lineage>
        <taxon>Eukaryota</taxon>
        <taxon>Fungi</taxon>
        <taxon>Dikarya</taxon>
        <taxon>Basidiomycota</taxon>
        <taxon>Agaricomycotina</taxon>
        <taxon>Agaricomycetes</taxon>
        <taxon>Agaricomycetidae</taxon>
        <taxon>Agaricales</taxon>
        <taxon>Marasmiineae</taxon>
        <taxon>Omphalotaceae</taxon>
        <taxon>Lentinula</taxon>
    </lineage>
</organism>
<accession>A0A9W9AM49</accession>
<reference evidence="2" key="1">
    <citation type="submission" date="2022-08" db="EMBL/GenBank/DDBJ databases">
        <title>A Global Phylogenomic Analysis of the Shiitake Genus Lentinula.</title>
        <authorList>
            <consortium name="DOE Joint Genome Institute"/>
            <person name="Sierra-Patev S."/>
            <person name="Min B."/>
            <person name="Naranjo-Ortiz M."/>
            <person name="Looney B."/>
            <person name="Konkel Z."/>
            <person name="Slot J.C."/>
            <person name="Sakamoto Y."/>
            <person name="Steenwyk J.L."/>
            <person name="Rokas A."/>
            <person name="Carro J."/>
            <person name="Camarero S."/>
            <person name="Ferreira P."/>
            <person name="Molpeceres G."/>
            <person name="Ruiz-Duenas F.J."/>
            <person name="Serrano A."/>
            <person name="Henrissat B."/>
            <person name="Drula E."/>
            <person name="Hughes K.W."/>
            <person name="Mata J.L."/>
            <person name="Ishikawa N.K."/>
            <person name="Vargas-Isla R."/>
            <person name="Ushijima S."/>
            <person name="Smith C.A."/>
            <person name="Ahrendt S."/>
            <person name="Andreopoulos W."/>
            <person name="He G."/>
            <person name="Labutti K."/>
            <person name="Lipzen A."/>
            <person name="Ng V."/>
            <person name="Riley R."/>
            <person name="Sandor L."/>
            <person name="Barry K."/>
            <person name="Martinez A.T."/>
            <person name="Xiao Y."/>
            <person name="Gibbons J.G."/>
            <person name="Terashima K."/>
            <person name="Grigoriev I.V."/>
            <person name="Hibbett D.S."/>
        </authorList>
    </citation>
    <scope>NUCLEOTIDE SEQUENCE</scope>
    <source>
        <strain evidence="2">JLM2183</strain>
    </source>
</reference>
<comment type="caution">
    <text evidence="2">The sequence shown here is derived from an EMBL/GenBank/DDBJ whole genome shotgun (WGS) entry which is preliminary data.</text>
</comment>
<dbReference type="EMBL" id="JAOTPV010000003">
    <property type="protein sequence ID" value="KAJ4486056.1"/>
    <property type="molecule type" value="Genomic_DNA"/>
</dbReference>
<dbReference type="OrthoDB" id="426865at2759"/>
<gene>
    <name evidence="2" type="ORF">J3R30DRAFT_1446401</name>
</gene>